<protein>
    <submittedName>
        <fullName evidence="9">TrkA-N domain protein</fullName>
    </submittedName>
</protein>
<evidence type="ECO:0000256" key="2">
    <source>
        <dbReference type="ARBA" id="ARBA00022448"/>
    </source>
</evidence>
<dbReference type="InterPro" id="IPR003148">
    <property type="entry name" value="RCK_N"/>
</dbReference>
<reference evidence="9 10" key="1">
    <citation type="submission" date="2010-06" db="EMBL/GenBank/DDBJ databases">
        <title>Complete sequence chromosome of Methanohalobium evestigatum Z-7303.</title>
        <authorList>
            <consortium name="US DOE Joint Genome Institute"/>
            <person name="Lucas S."/>
            <person name="Copeland A."/>
            <person name="Lapidus A."/>
            <person name="Cheng J.-F."/>
            <person name="Bruce D."/>
            <person name="Goodwin L."/>
            <person name="Pitluck S."/>
            <person name="Saunders E."/>
            <person name="Detter J.C."/>
            <person name="Han C."/>
            <person name="Tapia R."/>
            <person name="Land M."/>
            <person name="Hauser L."/>
            <person name="Kyrpides N."/>
            <person name="Mikhailova N."/>
            <person name="Sieprawska-Lupa M."/>
            <person name="Whitman W.B."/>
            <person name="Anderson I."/>
            <person name="Woyke T."/>
        </authorList>
    </citation>
    <scope>NUCLEOTIDE SEQUENCE [LARGE SCALE GENOMIC DNA]</scope>
    <source>
        <strain evidence="10">ATCC BAA-1072 / DSM 3721 / NBRC 107634 / OCM 161 / Z-7303</strain>
    </source>
</reference>
<evidence type="ECO:0000313" key="9">
    <source>
        <dbReference type="EMBL" id="ADI73188.1"/>
    </source>
</evidence>
<dbReference type="HOGENOM" id="CLU_046525_0_1_2"/>
<evidence type="ECO:0000259" key="7">
    <source>
        <dbReference type="PROSITE" id="PS51201"/>
    </source>
</evidence>
<dbReference type="PANTHER" id="PTHR43833">
    <property type="entry name" value="POTASSIUM CHANNEL PROTEIN 2-RELATED-RELATED"/>
    <property type="match status" value="1"/>
</dbReference>
<keyword evidence="6" id="KW-0406">Ion transport</keyword>
<dbReference type="InterPro" id="IPR036291">
    <property type="entry name" value="NAD(P)-bd_dom_sf"/>
</dbReference>
<proteinExistence type="predicted"/>
<dbReference type="PROSITE" id="PS51202">
    <property type="entry name" value="RCK_C"/>
    <property type="match status" value="2"/>
</dbReference>
<comment type="function">
    <text evidence="1">Part of a potassium transport system.</text>
</comment>
<dbReference type="PANTHER" id="PTHR43833:SF5">
    <property type="entry name" value="TRK SYSTEM POTASSIUM UPTAKE PROTEIN TRKA"/>
    <property type="match status" value="1"/>
</dbReference>
<dbReference type="OrthoDB" id="27588at2157"/>
<dbReference type="AlphaFoldDB" id="D7E6G6"/>
<evidence type="ECO:0000256" key="4">
    <source>
        <dbReference type="ARBA" id="ARBA00022958"/>
    </source>
</evidence>
<dbReference type="NCBIfam" id="NF007034">
    <property type="entry name" value="PRK09496.2-1"/>
    <property type="match status" value="1"/>
</dbReference>
<evidence type="ECO:0000256" key="1">
    <source>
        <dbReference type="ARBA" id="ARBA00003660"/>
    </source>
</evidence>
<keyword evidence="5" id="KW-0520">NAD</keyword>
<feature type="domain" description="RCK N-terminal" evidence="7">
    <location>
        <begin position="1"/>
        <end position="121"/>
    </location>
</feature>
<dbReference type="Gene3D" id="3.30.70.1450">
    <property type="entry name" value="Regulator of K+ conductance, C-terminal domain"/>
    <property type="match status" value="2"/>
</dbReference>
<evidence type="ECO:0000256" key="5">
    <source>
        <dbReference type="ARBA" id="ARBA00023027"/>
    </source>
</evidence>
<dbReference type="NCBIfam" id="NF007031">
    <property type="entry name" value="PRK09496.1-2"/>
    <property type="match status" value="1"/>
</dbReference>
<evidence type="ECO:0000256" key="3">
    <source>
        <dbReference type="ARBA" id="ARBA00022538"/>
    </source>
</evidence>
<dbReference type="NCBIfam" id="NF007039">
    <property type="entry name" value="PRK09496.3-2"/>
    <property type="match status" value="1"/>
</dbReference>
<dbReference type="GeneID" id="9345873"/>
<dbReference type="GO" id="GO:0015079">
    <property type="term" value="F:potassium ion transmembrane transporter activity"/>
    <property type="evidence" value="ECO:0007669"/>
    <property type="project" value="InterPro"/>
</dbReference>
<dbReference type="NCBIfam" id="NF007041">
    <property type="entry name" value="PRK09496.3-4"/>
    <property type="match status" value="1"/>
</dbReference>
<dbReference type="PRINTS" id="PR00335">
    <property type="entry name" value="KUPTAKETRKA"/>
</dbReference>
<dbReference type="STRING" id="644295.Metev_0260"/>
<dbReference type="EMBL" id="CP002069">
    <property type="protein sequence ID" value="ADI73188.1"/>
    <property type="molecule type" value="Genomic_DNA"/>
</dbReference>
<organism evidence="9 10">
    <name type="scientific">Methanohalobium evestigatum (strain ATCC BAA-1072 / DSM 3721 / NBRC 107634 / OCM 161 / Z-7303)</name>
    <dbReference type="NCBI Taxonomy" id="644295"/>
    <lineage>
        <taxon>Archaea</taxon>
        <taxon>Methanobacteriati</taxon>
        <taxon>Methanobacteriota</taxon>
        <taxon>Stenosarchaea group</taxon>
        <taxon>Methanomicrobia</taxon>
        <taxon>Methanosarcinales</taxon>
        <taxon>Methanosarcinaceae</taxon>
        <taxon>Methanohalobium</taxon>
    </lineage>
</organism>
<dbReference type="SUPFAM" id="SSF51735">
    <property type="entry name" value="NAD(P)-binding Rossmann-fold domains"/>
    <property type="match status" value="2"/>
</dbReference>
<name>D7E6G6_METEZ</name>
<dbReference type="SUPFAM" id="SSF116726">
    <property type="entry name" value="TrkA C-terminal domain-like"/>
    <property type="match status" value="2"/>
</dbReference>
<keyword evidence="10" id="KW-1185">Reference proteome</keyword>
<dbReference type="Pfam" id="PF02254">
    <property type="entry name" value="TrkA_N"/>
    <property type="match status" value="2"/>
</dbReference>
<keyword evidence="4" id="KW-0630">Potassium</keyword>
<feature type="domain" description="RCK C-terminal" evidence="8">
    <location>
        <begin position="364"/>
        <end position="444"/>
    </location>
</feature>
<dbReference type="Pfam" id="PF02080">
    <property type="entry name" value="TrkA_C"/>
    <property type="match status" value="2"/>
</dbReference>
<dbReference type="PROSITE" id="PS51201">
    <property type="entry name" value="RCK_N"/>
    <property type="match status" value="2"/>
</dbReference>
<dbReference type="Proteomes" id="UP000000391">
    <property type="component" value="Chromosome"/>
</dbReference>
<feature type="domain" description="RCK C-terminal" evidence="8">
    <location>
        <begin position="141"/>
        <end position="222"/>
    </location>
</feature>
<dbReference type="InterPro" id="IPR006037">
    <property type="entry name" value="RCK_C"/>
</dbReference>
<dbReference type="GO" id="GO:0005886">
    <property type="term" value="C:plasma membrane"/>
    <property type="evidence" value="ECO:0007669"/>
    <property type="project" value="InterPro"/>
</dbReference>
<gene>
    <name evidence="9" type="ordered locus">Metev_0260</name>
</gene>
<dbReference type="Gene3D" id="3.40.50.720">
    <property type="entry name" value="NAD(P)-binding Rossmann-like Domain"/>
    <property type="match status" value="2"/>
</dbReference>
<dbReference type="KEGG" id="mev:Metev_0260"/>
<sequence length="444" mass="48108">MKIVIIGAGEVGYHIANSLYENNDVIIIDRDDEACERADELDLQVIQGNGANVRLLTQVLTNADLLVAVTGSDEVNIVSCMAAKLVSKSKKPLKTMARVSNPDYIDKPVARRTQIGIDTMICPELAMASEVAEVLSIPSAIDAEFFADGKVEMIEFVAKDNTEIVGKQVKNLQLSESCIISALFRGGEVIIPHGDDAINSGDHVVIIGKTDEMKSIRGIFGEIGQNVNKVMIIGGGKVGFHLAQIAQKSGIKIKIIEHDKKRCEYIADVLPEVLVINGDGTDVNLLKEEEVSNMDTVFSVMDSDEKNLLSALLAKQFGVGKVIARVERSGYSPLFEMVGVDLAASPKQATINEVMKLSMGTGIEALTTIEGERAEIIEYIAYKNSKITGKPLKDIKFPSGAIVSMVIHGNEPFIPRGDHVIEDGDRVLIFSLPSAVTDVEKLFK</sequence>
<dbReference type="InterPro" id="IPR006036">
    <property type="entry name" value="K_uptake_TrkA"/>
</dbReference>
<keyword evidence="3" id="KW-0633">Potassium transport</keyword>
<evidence type="ECO:0000256" key="6">
    <source>
        <dbReference type="ARBA" id="ARBA00023065"/>
    </source>
</evidence>
<dbReference type="RefSeq" id="WP_013193756.1">
    <property type="nucleotide sequence ID" value="NC_014253.1"/>
</dbReference>
<dbReference type="InterPro" id="IPR036721">
    <property type="entry name" value="RCK_C_sf"/>
</dbReference>
<evidence type="ECO:0000313" key="10">
    <source>
        <dbReference type="Proteomes" id="UP000000391"/>
    </source>
</evidence>
<feature type="domain" description="RCK N-terminal" evidence="7">
    <location>
        <begin position="227"/>
        <end position="346"/>
    </location>
</feature>
<dbReference type="NCBIfam" id="NF007036">
    <property type="entry name" value="PRK09496.2-3"/>
    <property type="match status" value="1"/>
</dbReference>
<dbReference type="InterPro" id="IPR050721">
    <property type="entry name" value="Trk_Ktr_HKT_K-transport"/>
</dbReference>
<dbReference type="NCBIfam" id="NF007032">
    <property type="entry name" value="PRK09496.1-4"/>
    <property type="match status" value="1"/>
</dbReference>
<keyword evidence="2" id="KW-0813">Transport</keyword>
<evidence type="ECO:0000259" key="8">
    <source>
        <dbReference type="PROSITE" id="PS51202"/>
    </source>
</evidence>
<accession>D7E6G6</accession>